<evidence type="ECO:0000313" key="2">
    <source>
        <dbReference type="Proteomes" id="UP001259832"/>
    </source>
</evidence>
<sequence>MESPSVKTQEEICTGVGGYCANRSKLTEWLKAFEERHLMQLEEKDVDAVHDQASMEPTPQMLPLTVWLTKFERN</sequence>
<organism evidence="1 2">
    <name type="scientific">Phytophthora citrophthora</name>
    <dbReference type="NCBI Taxonomy" id="4793"/>
    <lineage>
        <taxon>Eukaryota</taxon>
        <taxon>Sar</taxon>
        <taxon>Stramenopiles</taxon>
        <taxon>Oomycota</taxon>
        <taxon>Peronosporomycetes</taxon>
        <taxon>Peronosporales</taxon>
        <taxon>Peronosporaceae</taxon>
        <taxon>Phytophthora</taxon>
    </lineage>
</organism>
<gene>
    <name evidence="1" type="ORF">P3T76_010094</name>
</gene>
<proteinExistence type="predicted"/>
<name>A0AAD9GDY6_9STRA</name>
<protein>
    <submittedName>
        <fullName evidence="1">Uncharacterized protein</fullName>
    </submittedName>
</protein>
<comment type="caution">
    <text evidence="1">The sequence shown here is derived from an EMBL/GenBank/DDBJ whole genome shotgun (WGS) entry which is preliminary data.</text>
</comment>
<dbReference type="AlphaFoldDB" id="A0AAD9GDY6"/>
<accession>A0AAD9GDY6</accession>
<reference evidence="1" key="1">
    <citation type="submission" date="2023-08" db="EMBL/GenBank/DDBJ databases">
        <title>Reference Genome Resource for the Citrus Pathogen Phytophthora citrophthora.</title>
        <authorList>
            <person name="Moller H."/>
            <person name="Coetzee B."/>
            <person name="Rose L.J."/>
            <person name="Van Niekerk J.M."/>
        </authorList>
    </citation>
    <scope>NUCLEOTIDE SEQUENCE</scope>
    <source>
        <strain evidence="1">STE-U-9442</strain>
    </source>
</reference>
<keyword evidence="2" id="KW-1185">Reference proteome</keyword>
<evidence type="ECO:0000313" key="1">
    <source>
        <dbReference type="EMBL" id="KAK1936659.1"/>
    </source>
</evidence>
<dbReference type="Proteomes" id="UP001259832">
    <property type="component" value="Unassembled WGS sequence"/>
</dbReference>
<dbReference type="EMBL" id="JASMQC010000021">
    <property type="protein sequence ID" value="KAK1936659.1"/>
    <property type="molecule type" value="Genomic_DNA"/>
</dbReference>